<dbReference type="KEGG" id="spha:D3Y57_02485"/>
<evidence type="ECO:0000313" key="1">
    <source>
        <dbReference type="EMBL" id="AYJ84945.1"/>
    </source>
</evidence>
<protein>
    <submittedName>
        <fullName evidence="1">Uncharacterized protein</fullName>
    </submittedName>
</protein>
<gene>
    <name evidence="1" type="ORF">D3Y57_02485</name>
</gene>
<accession>A0A494TIG7</accession>
<reference evidence="1 2" key="1">
    <citation type="submission" date="2018-09" db="EMBL/GenBank/DDBJ databases">
        <title>Sphingomonas peninsula sp. nov., isolated from fildes peninsula, Antarctic soil.</title>
        <authorList>
            <person name="Yingchao G."/>
        </authorList>
    </citation>
    <scope>NUCLEOTIDE SEQUENCE [LARGE SCALE GENOMIC DNA]</scope>
    <source>
        <strain evidence="1 2">YZ-8</strain>
        <plasmid evidence="1 2">unnamed1</plasmid>
    </source>
</reference>
<dbReference type="RefSeq" id="WP_121151039.1">
    <property type="nucleotide sequence ID" value="NZ_CP032828.1"/>
</dbReference>
<dbReference type="AlphaFoldDB" id="A0A494TIG7"/>
<organism evidence="1 2">
    <name type="scientific">Sphingomonas paeninsulae</name>
    <dbReference type="NCBI Taxonomy" id="2319844"/>
    <lineage>
        <taxon>Bacteria</taxon>
        <taxon>Pseudomonadati</taxon>
        <taxon>Pseudomonadota</taxon>
        <taxon>Alphaproteobacteria</taxon>
        <taxon>Sphingomonadales</taxon>
        <taxon>Sphingomonadaceae</taxon>
        <taxon>Sphingomonas</taxon>
    </lineage>
</organism>
<dbReference type="GeneID" id="39491615"/>
<keyword evidence="2" id="KW-1185">Reference proteome</keyword>
<proteinExistence type="predicted"/>
<keyword evidence="1" id="KW-0614">Plasmid</keyword>
<dbReference type="EMBL" id="CP032828">
    <property type="protein sequence ID" value="AYJ84945.1"/>
    <property type="molecule type" value="Genomic_DNA"/>
</dbReference>
<sequence length="79" mass="9279">MTIGFVLTLFEDDEETRRAHQLRPNDLVAWADISETREHRASRVHRIAQYLATEMVCFLDERDGLKVGPYPMYERGNLQ</sequence>
<name>A0A494TIG7_SPHPE</name>
<dbReference type="Proteomes" id="UP000276254">
    <property type="component" value="Plasmid unnamed1"/>
</dbReference>
<evidence type="ECO:0000313" key="2">
    <source>
        <dbReference type="Proteomes" id="UP000276254"/>
    </source>
</evidence>
<geneLocation type="plasmid" evidence="1">
    <name>unnamed1</name>
</geneLocation>